<organism evidence="4 5">
    <name type="scientific">Rhodovulum marinum</name>
    <dbReference type="NCBI Taxonomy" id="320662"/>
    <lineage>
        <taxon>Bacteria</taxon>
        <taxon>Pseudomonadati</taxon>
        <taxon>Pseudomonadota</taxon>
        <taxon>Alphaproteobacteria</taxon>
        <taxon>Rhodobacterales</taxon>
        <taxon>Paracoccaceae</taxon>
        <taxon>Rhodovulum</taxon>
    </lineage>
</organism>
<dbReference type="PRINTS" id="PR01270">
    <property type="entry name" value="HDASUPER"/>
</dbReference>
<dbReference type="InterPro" id="IPR000286">
    <property type="entry name" value="HDACs"/>
</dbReference>
<dbReference type="RefSeq" id="WP_132463100.1">
    <property type="nucleotide sequence ID" value="NZ_SLXP01000008.1"/>
</dbReference>
<dbReference type="Gene3D" id="3.40.800.20">
    <property type="entry name" value="Histone deacetylase domain"/>
    <property type="match status" value="1"/>
</dbReference>
<dbReference type="InterPro" id="IPR023801">
    <property type="entry name" value="His_deacetylse_dom"/>
</dbReference>
<dbReference type="GO" id="GO:0040029">
    <property type="term" value="P:epigenetic regulation of gene expression"/>
    <property type="evidence" value="ECO:0007669"/>
    <property type="project" value="TreeGrafter"/>
</dbReference>
<dbReference type="PANTHER" id="PTHR10625">
    <property type="entry name" value="HISTONE DEACETYLASE HDAC1-RELATED"/>
    <property type="match status" value="1"/>
</dbReference>
<comment type="caution">
    <text evidence="4">The sequence shown here is derived from an EMBL/GenBank/DDBJ whole genome shotgun (WGS) entry which is preliminary data.</text>
</comment>
<dbReference type="PANTHER" id="PTHR10625:SF10">
    <property type="entry name" value="HISTONE DEACETYLASE HDAC1"/>
    <property type="match status" value="1"/>
</dbReference>
<dbReference type="InterPro" id="IPR037138">
    <property type="entry name" value="His_deacetylse_dom_sf"/>
</dbReference>
<dbReference type="Proteomes" id="UP000294835">
    <property type="component" value="Unassembled WGS sequence"/>
</dbReference>
<dbReference type="Pfam" id="PF00850">
    <property type="entry name" value="Hist_deacetyl"/>
    <property type="match status" value="1"/>
</dbReference>
<keyword evidence="5" id="KW-1185">Reference proteome</keyword>
<name>A0A4R2PVZ1_9RHOB</name>
<dbReference type="GO" id="GO:0004407">
    <property type="term" value="F:histone deacetylase activity"/>
    <property type="evidence" value="ECO:0007669"/>
    <property type="project" value="TreeGrafter"/>
</dbReference>
<feature type="region of interest" description="Disordered" evidence="2">
    <location>
        <begin position="1"/>
        <end position="20"/>
    </location>
</feature>
<dbReference type="CDD" id="cd11599">
    <property type="entry name" value="HDAC_classII_2"/>
    <property type="match status" value="1"/>
</dbReference>
<accession>A0A4R2PVZ1</accession>
<dbReference type="EMBL" id="SLXP01000008">
    <property type="protein sequence ID" value="TCP40200.1"/>
    <property type="molecule type" value="Genomic_DNA"/>
</dbReference>
<protein>
    <submittedName>
        <fullName evidence="4">Acetoin utilization deacetylase AcuC-like enzyme</fullName>
    </submittedName>
</protein>
<evidence type="ECO:0000313" key="4">
    <source>
        <dbReference type="EMBL" id="TCP40200.1"/>
    </source>
</evidence>
<dbReference type="OrthoDB" id="9808367at2"/>
<comment type="similarity">
    <text evidence="1">Belongs to the histone deacetylase family.</text>
</comment>
<gene>
    <name evidence="4" type="ORF">EV662_10874</name>
</gene>
<proteinExistence type="inferred from homology"/>
<dbReference type="AlphaFoldDB" id="A0A4R2PVZ1"/>
<evidence type="ECO:0000256" key="1">
    <source>
        <dbReference type="ARBA" id="ARBA00005947"/>
    </source>
</evidence>
<evidence type="ECO:0000259" key="3">
    <source>
        <dbReference type="Pfam" id="PF00850"/>
    </source>
</evidence>
<evidence type="ECO:0000313" key="5">
    <source>
        <dbReference type="Proteomes" id="UP000294835"/>
    </source>
</evidence>
<reference evidence="4 5" key="1">
    <citation type="submission" date="2019-03" db="EMBL/GenBank/DDBJ databases">
        <title>Genomic Encyclopedia of Type Strains, Phase IV (KMG-IV): sequencing the most valuable type-strain genomes for metagenomic binning, comparative biology and taxonomic classification.</title>
        <authorList>
            <person name="Goeker M."/>
        </authorList>
    </citation>
    <scope>NUCLEOTIDE SEQUENCE [LARGE SCALE GENOMIC DNA]</scope>
    <source>
        <strain evidence="4 5">DSM 18063</strain>
    </source>
</reference>
<evidence type="ECO:0000256" key="2">
    <source>
        <dbReference type="SAM" id="MobiDB-lite"/>
    </source>
</evidence>
<dbReference type="InterPro" id="IPR023696">
    <property type="entry name" value="Ureohydrolase_dom_sf"/>
</dbReference>
<feature type="domain" description="Histone deacetylase" evidence="3">
    <location>
        <begin position="20"/>
        <end position="306"/>
    </location>
</feature>
<sequence>MTTALISHPDSLGHVTPPGHPERVARIEAVNEALTTPEFALLVRVAAPLADEAALRRGHSAGYLDMLKAAIPATGMAQLDPDTFVSPGSMNAARRGVGATLKAVDMVLAGEVGNAFAAVRPPGHHAEANRAMGFCLASTAAIAAKYALDHHGLARVAVMDFDVHHGNGTQDILWDEARALYVSTHQMPLFPFTGAPEERGAHDNVLNVPLPPHTDGERFRAEIETKVLPRLAAFAPDLLILSAGFDAHRADPLAQLDLGVEDFAWVTERLCDIADAACGGRVVSTLEGGYDLDALAACVAAHVRVLMERGA</sequence>
<dbReference type="SUPFAM" id="SSF52768">
    <property type="entry name" value="Arginase/deacetylase"/>
    <property type="match status" value="1"/>
</dbReference>